<comment type="caution">
    <text evidence="4">The sequence shown here is derived from an EMBL/GenBank/DDBJ whole genome shotgun (WGS) entry which is preliminary data.</text>
</comment>
<dbReference type="EMBL" id="MFGA01000016">
    <property type="protein sequence ID" value="OGF21081.1"/>
    <property type="molecule type" value="Genomic_DNA"/>
</dbReference>
<dbReference type="InterPro" id="IPR023158">
    <property type="entry name" value="YerB-like_sf"/>
</dbReference>
<protein>
    <recommendedName>
        <fullName evidence="6">DUF3048 domain-containing protein</fullName>
    </recommendedName>
</protein>
<evidence type="ECO:0000259" key="2">
    <source>
        <dbReference type="Pfam" id="PF11258"/>
    </source>
</evidence>
<dbReference type="Proteomes" id="UP000177407">
    <property type="component" value="Unassembled WGS sequence"/>
</dbReference>
<evidence type="ECO:0000259" key="3">
    <source>
        <dbReference type="Pfam" id="PF17479"/>
    </source>
</evidence>
<keyword evidence="1" id="KW-0472">Membrane</keyword>
<evidence type="ECO:0000256" key="1">
    <source>
        <dbReference type="SAM" id="Phobius"/>
    </source>
</evidence>
<dbReference type="SUPFAM" id="SSF159774">
    <property type="entry name" value="YerB-like"/>
    <property type="match status" value="1"/>
</dbReference>
<evidence type="ECO:0000313" key="5">
    <source>
        <dbReference type="Proteomes" id="UP000177407"/>
    </source>
</evidence>
<dbReference type="AlphaFoldDB" id="A0A1F5S478"/>
<evidence type="ECO:0000313" key="4">
    <source>
        <dbReference type="EMBL" id="OGF21081.1"/>
    </source>
</evidence>
<evidence type="ECO:0008006" key="6">
    <source>
        <dbReference type="Google" id="ProtNLM"/>
    </source>
</evidence>
<accession>A0A1F5S478</accession>
<reference evidence="4 5" key="1">
    <citation type="journal article" date="2016" name="Nat. Commun.">
        <title>Thousands of microbial genomes shed light on interconnected biogeochemical processes in an aquifer system.</title>
        <authorList>
            <person name="Anantharaman K."/>
            <person name="Brown C.T."/>
            <person name="Hug L.A."/>
            <person name="Sharon I."/>
            <person name="Castelle C.J."/>
            <person name="Probst A.J."/>
            <person name="Thomas B.C."/>
            <person name="Singh A."/>
            <person name="Wilkins M.J."/>
            <person name="Karaoz U."/>
            <person name="Brodie E.L."/>
            <person name="Williams K.H."/>
            <person name="Hubbard S.S."/>
            <person name="Banfield J.F."/>
        </authorList>
    </citation>
    <scope>NUCLEOTIDE SEQUENCE [LARGE SCALE GENOMIC DNA]</scope>
</reference>
<keyword evidence="1" id="KW-0812">Transmembrane</keyword>
<feature type="domain" description="DUF3048" evidence="2">
    <location>
        <begin position="65"/>
        <end position="203"/>
    </location>
</feature>
<dbReference type="Pfam" id="PF11258">
    <property type="entry name" value="DUF3048"/>
    <property type="match status" value="1"/>
</dbReference>
<feature type="transmembrane region" description="Helical" evidence="1">
    <location>
        <begin position="20"/>
        <end position="39"/>
    </location>
</feature>
<feature type="domain" description="DUF3048" evidence="3">
    <location>
        <begin position="231"/>
        <end position="342"/>
    </location>
</feature>
<dbReference type="InterPro" id="IPR035328">
    <property type="entry name" value="DUF3048_C"/>
</dbReference>
<organism evidence="4 5">
    <name type="scientific">Candidatus Falkowbacteria bacterium RIFOXYA2_FULL_38_12</name>
    <dbReference type="NCBI Taxonomy" id="1797993"/>
    <lineage>
        <taxon>Bacteria</taxon>
        <taxon>Candidatus Falkowiibacteriota</taxon>
    </lineage>
</organism>
<dbReference type="Pfam" id="PF17479">
    <property type="entry name" value="DUF3048_C"/>
    <property type="match status" value="1"/>
</dbReference>
<dbReference type="InterPro" id="IPR021416">
    <property type="entry name" value="DUF3048_N"/>
</dbReference>
<gene>
    <name evidence="4" type="ORF">A2257_01555</name>
</gene>
<keyword evidence="1" id="KW-1133">Transmembrane helix</keyword>
<proteinExistence type="predicted"/>
<dbReference type="Gene3D" id="3.50.90.10">
    <property type="entry name" value="YerB-like"/>
    <property type="match status" value="1"/>
</dbReference>
<sequence>MRRKFQQIITFIKKQPKLWLVVFLLVFTSLSGVIFYNIFFPKEVIVKEEEKVIEEESGPVRLLDGIAVQNESEINPPIFAVQVENMVDSWPLSGLSRADLVYETLVEAGITRFLALFTEGNSTGAIGPVRSARPYYIDWAEEYGALYAHSGGSPEALQIVSGYNVLNVDEFANGKYFWRETSRYAPHNLYTSSDLLSQAFINKEAKVKDNFEAWQFKDEAVVEFRPENSIINIDFSSVNYLAKWQYLKDENSYLRYQGEKIKKDKEGGEIKVKNIVVQFTEIIVLDDVGRKKIKTIGSGEAIIFQDGIKIEGEWKKEKRGDRTRFYDRNGVEIKFNPGVTWIEVAPIGTEITFE</sequence>
<name>A0A1F5S478_9BACT</name>